<dbReference type="GO" id="GO:0030488">
    <property type="term" value="P:tRNA methylation"/>
    <property type="evidence" value="ECO:0007669"/>
    <property type="project" value="TreeGrafter"/>
</dbReference>
<keyword evidence="1" id="KW-0472">Membrane</keyword>
<sequence>MKPRRPISGWLMRAERLAAVGAVAIPMAAAVIFGFLYLIEHGWIWYFAMVSAALSLIAFAIRRWPRRKSARVQSPTAETGVAANPEWDARAGKAYEAATQLIDARLAAPLPWDQLQPLAIEVIEVIAAHSGDKGKSAFDFTLPEALLLTERVSSRFRADLRRHVPFSDSLSLRSVIWLWQNRDRAQALWHVGQNAWRVFRLLRNPPLAVIQEIDRAAAGGHQNMLTGEAVALLQTVLLQEVAKAAVDLYSGHLRFSDAELLALRHADAARDEGRAAAPDAPLRVVFAGQISAGKSTLINALLGDQRAETDMPPTTPGATAYSGTVAGMRATFLDLAGLDGSQKAREETRAQLMGADMVVWVLKANRPARAPDVAALRDWLEALAQDPARRMPPLVMVAAWVDALLPGDTSAALPPETVAKLSGAMREIGDEITAAVGQPLPLPIPVRGTPPAWNIETLRQTLDAHAIEGLMVQRNRVRLTPQGGAIQQELGRAWQGISTGLGLGTKLGLQRFGFGRARGQDAKDPPEG</sequence>
<organism evidence="3 4">
    <name type="scientific">Ketogulonicigenium vulgare (strain WSH-001)</name>
    <dbReference type="NCBI Taxonomy" id="759362"/>
    <lineage>
        <taxon>Bacteria</taxon>
        <taxon>Pseudomonadati</taxon>
        <taxon>Pseudomonadota</taxon>
        <taxon>Alphaproteobacteria</taxon>
        <taxon>Rhodobacterales</taxon>
        <taxon>Roseobacteraceae</taxon>
        <taxon>Ketogulonicigenium</taxon>
    </lineage>
</organism>
<feature type="transmembrane region" description="Helical" evidence="1">
    <location>
        <begin position="43"/>
        <end position="61"/>
    </location>
</feature>
<keyword evidence="1" id="KW-1133">Transmembrane helix</keyword>
<evidence type="ECO:0000259" key="2">
    <source>
        <dbReference type="Pfam" id="PF01926"/>
    </source>
</evidence>
<evidence type="ECO:0000313" key="4">
    <source>
        <dbReference type="Proteomes" id="UP000000692"/>
    </source>
</evidence>
<dbReference type="HOGENOM" id="CLU_028661_0_0_5"/>
<name>F9Y9V3_KETVW</name>
<gene>
    <name evidence="3" type="ordered locus">KVU_0366</name>
</gene>
<dbReference type="PATRIC" id="fig|759362.5.peg.384"/>
<proteinExistence type="predicted"/>
<dbReference type="EMBL" id="CP002018">
    <property type="protein sequence ID" value="AEM40205.1"/>
    <property type="molecule type" value="Genomic_DNA"/>
</dbReference>
<keyword evidence="4" id="KW-1185">Reference proteome</keyword>
<reference evidence="3 4" key="1">
    <citation type="journal article" date="2011" name="J. Bacteriol.">
        <title>Complete genome sequence of the industrial strain Ketogulonicigenium vulgare WSH-001.</title>
        <authorList>
            <person name="Liu L."/>
            <person name="Li Y."/>
            <person name="Zhang J."/>
            <person name="Zhou Z."/>
            <person name="Liu J."/>
            <person name="Li X."/>
            <person name="Zhou J."/>
            <person name="Du G."/>
            <person name="Wang L."/>
            <person name="Chen J."/>
        </authorList>
    </citation>
    <scope>NUCLEOTIDE SEQUENCE [LARGE SCALE GENOMIC DNA]</scope>
    <source>
        <strain evidence="3 4">WSH-001</strain>
    </source>
</reference>
<dbReference type="Proteomes" id="UP000000692">
    <property type="component" value="Chromosome"/>
</dbReference>
<evidence type="ECO:0000313" key="3">
    <source>
        <dbReference type="EMBL" id="AEM40205.1"/>
    </source>
</evidence>
<dbReference type="PANTHER" id="PTHR42714">
    <property type="entry name" value="TRNA MODIFICATION GTPASE GTPBP3"/>
    <property type="match status" value="1"/>
</dbReference>
<dbReference type="KEGG" id="kvl:KVU_0366"/>
<dbReference type="InterPro" id="IPR006073">
    <property type="entry name" value="GTP-bd"/>
</dbReference>
<dbReference type="GO" id="GO:0002098">
    <property type="term" value="P:tRNA wobble uridine modification"/>
    <property type="evidence" value="ECO:0007669"/>
    <property type="project" value="TreeGrafter"/>
</dbReference>
<dbReference type="InterPro" id="IPR027417">
    <property type="entry name" value="P-loop_NTPase"/>
</dbReference>
<dbReference type="eggNOG" id="COG0699">
    <property type="taxonomic scope" value="Bacteria"/>
</dbReference>
<dbReference type="OrthoDB" id="238366at2"/>
<feature type="domain" description="G" evidence="2">
    <location>
        <begin position="283"/>
        <end position="380"/>
    </location>
</feature>
<accession>F9Y9V3</accession>
<dbReference type="SUPFAM" id="SSF52540">
    <property type="entry name" value="P-loop containing nucleoside triphosphate hydrolases"/>
    <property type="match status" value="1"/>
</dbReference>
<protein>
    <submittedName>
        <fullName evidence="3">GTP-binding protein HSR1-related protein</fullName>
    </submittedName>
</protein>
<feature type="transmembrane region" description="Helical" evidence="1">
    <location>
        <begin position="16"/>
        <end position="37"/>
    </location>
</feature>
<dbReference type="RefSeq" id="WP_014537520.1">
    <property type="nucleotide sequence ID" value="NC_017384.1"/>
</dbReference>
<dbReference type="PANTHER" id="PTHR42714:SF2">
    <property type="entry name" value="TRNA MODIFICATION GTPASE GTPBP3, MITOCHONDRIAL"/>
    <property type="match status" value="1"/>
</dbReference>
<dbReference type="Pfam" id="PF01926">
    <property type="entry name" value="MMR_HSR1"/>
    <property type="match status" value="1"/>
</dbReference>
<evidence type="ECO:0000256" key="1">
    <source>
        <dbReference type="SAM" id="Phobius"/>
    </source>
</evidence>
<dbReference type="AlphaFoldDB" id="F9Y9V3"/>
<dbReference type="Gene3D" id="3.40.50.300">
    <property type="entry name" value="P-loop containing nucleotide triphosphate hydrolases"/>
    <property type="match status" value="1"/>
</dbReference>
<keyword evidence="1" id="KW-0812">Transmembrane</keyword>
<dbReference type="GO" id="GO:0005525">
    <property type="term" value="F:GTP binding"/>
    <property type="evidence" value="ECO:0007669"/>
    <property type="project" value="InterPro"/>
</dbReference>
<dbReference type="GO" id="GO:0005829">
    <property type="term" value="C:cytosol"/>
    <property type="evidence" value="ECO:0007669"/>
    <property type="project" value="TreeGrafter"/>
</dbReference>